<sequence>MRTGSAKVVATAIVLLCGAASPVLAAEPQEAATCELGSSVWLGELYHTLSARAIEMVARARQPGWASDERLVELVAPGAGFTLVIGDVSDAPAAEGVPAAHEFASRLGFEKFRYGSRAGIPIRVNGCDAYDVEIEFFDAETADNVTVRFKMSQGRVVSAEGWNGFFTEGRVSPTS</sequence>
<dbReference type="AlphaFoldDB" id="A0A975C690"/>
<gene>
    <name evidence="2" type="ORF">IFJ75_07785</name>
</gene>
<reference evidence="2" key="1">
    <citation type="submission" date="2020-09" db="EMBL/GenBank/DDBJ databases">
        <title>Brevundimonas sp. LVF2 isolated from a puddle in Goettingen, Germany.</title>
        <authorList>
            <person name="Friedrich I."/>
            <person name="Klassen A."/>
            <person name="Hannes N."/>
            <person name="Schneider D."/>
            <person name="Hertel R."/>
            <person name="Daniel R."/>
        </authorList>
    </citation>
    <scope>NUCLEOTIDE SEQUENCE</scope>
    <source>
        <strain evidence="2">LVF2</strain>
    </source>
</reference>
<protein>
    <recommendedName>
        <fullName evidence="4">DUF1579 domain-containing protein</fullName>
    </recommendedName>
</protein>
<keyword evidence="3" id="KW-1185">Reference proteome</keyword>
<dbReference type="Proteomes" id="UP000663918">
    <property type="component" value="Chromosome"/>
</dbReference>
<dbReference type="RefSeq" id="WP_207932023.1">
    <property type="nucleotide sequence ID" value="NZ_CP062222.1"/>
</dbReference>
<evidence type="ECO:0000313" key="3">
    <source>
        <dbReference type="Proteomes" id="UP000663918"/>
    </source>
</evidence>
<proteinExistence type="predicted"/>
<evidence type="ECO:0008006" key="4">
    <source>
        <dbReference type="Google" id="ProtNLM"/>
    </source>
</evidence>
<feature type="chain" id="PRO_5037516778" description="DUF1579 domain-containing protein" evidence="1">
    <location>
        <begin position="26"/>
        <end position="175"/>
    </location>
</feature>
<name>A0A975C690_9CAUL</name>
<feature type="signal peptide" evidence="1">
    <location>
        <begin position="1"/>
        <end position="25"/>
    </location>
</feature>
<dbReference type="EMBL" id="CP062222">
    <property type="protein sequence ID" value="QTC92745.1"/>
    <property type="molecule type" value="Genomic_DNA"/>
</dbReference>
<accession>A0A975C690</accession>
<evidence type="ECO:0000256" key="1">
    <source>
        <dbReference type="SAM" id="SignalP"/>
    </source>
</evidence>
<keyword evidence="1" id="KW-0732">Signal</keyword>
<organism evidence="2 3">
    <name type="scientific">Brevundimonas goettingensis</name>
    <dbReference type="NCBI Taxonomy" id="2774190"/>
    <lineage>
        <taxon>Bacteria</taxon>
        <taxon>Pseudomonadati</taxon>
        <taxon>Pseudomonadota</taxon>
        <taxon>Alphaproteobacteria</taxon>
        <taxon>Caulobacterales</taxon>
        <taxon>Caulobacteraceae</taxon>
        <taxon>Brevundimonas</taxon>
    </lineage>
</organism>
<evidence type="ECO:0000313" key="2">
    <source>
        <dbReference type="EMBL" id="QTC92745.1"/>
    </source>
</evidence>
<dbReference type="KEGG" id="bgoe:IFJ75_07785"/>